<feature type="transmembrane region" description="Helical" evidence="1">
    <location>
        <begin position="315"/>
        <end position="331"/>
    </location>
</feature>
<dbReference type="PANTHER" id="PTHR43630:SF2">
    <property type="entry name" value="GLYCOSYLTRANSFERASE"/>
    <property type="match status" value="1"/>
</dbReference>
<keyword evidence="1" id="KW-0812">Transmembrane</keyword>
<dbReference type="RefSeq" id="WP_138127960.1">
    <property type="nucleotide sequence ID" value="NZ_SWLG01000013.1"/>
</dbReference>
<evidence type="ECO:0000259" key="2">
    <source>
        <dbReference type="Pfam" id="PF00535"/>
    </source>
</evidence>
<keyword evidence="3" id="KW-0808">Transferase</keyword>
<evidence type="ECO:0000313" key="4">
    <source>
        <dbReference type="Proteomes" id="UP000308230"/>
    </source>
</evidence>
<dbReference type="InterPro" id="IPR029044">
    <property type="entry name" value="Nucleotide-diphossugar_trans"/>
</dbReference>
<dbReference type="CDD" id="cd06423">
    <property type="entry name" value="CESA_like"/>
    <property type="match status" value="1"/>
</dbReference>
<sequence>MLITYSIILGLFFVWTVINSSFLPSLLRKSAALPPGAKKVSILIPLRNEERNVPALVKSLKQLTYPNLEIIMLNDNSTDRTGELLEENTKNDSRFHIEQGTVLPDGWNGKVHACFQLGEYATGDYLLFIDADIELSPNVVQKCLQLLREEKAGLLTGFPRFPVTSILQQWLVPLQHFLVLFHLPIWPANNTTRKEYTAAHGAFMLFTREAYVKSGGHAAIRDSLVDDVHLARRVKENGYKGILCSLVSDVRCNMYENNHEAWNGFTKNLFPGLGRSVVFVILISAFYLLFYFLPLPLAILGIYEGVGKGDWKVTYFLPLLFIWLQKLWVDIKAKQNPFLFLWMPLASLAFVVLMYRSMIYGLRKSGYQWKGRTYS</sequence>
<protein>
    <submittedName>
        <fullName evidence="3">Glycosyltransferase</fullName>
    </submittedName>
</protein>
<feature type="transmembrane region" description="Helical" evidence="1">
    <location>
        <begin position="6"/>
        <end position="27"/>
    </location>
</feature>
<dbReference type="Pfam" id="PF00535">
    <property type="entry name" value="Glycos_transf_2"/>
    <property type="match status" value="1"/>
</dbReference>
<dbReference type="OrthoDB" id="9800276at2"/>
<dbReference type="GO" id="GO:0016740">
    <property type="term" value="F:transferase activity"/>
    <property type="evidence" value="ECO:0007669"/>
    <property type="project" value="UniProtKB-KW"/>
</dbReference>
<accession>A0A5R9F0W7</accession>
<dbReference type="AlphaFoldDB" id="A0A5R9F0W7"/>
<dbReference type="EMBL" id="SWLG01000013">
    <property type="protein sequence ID" value="TLS36076.1"/>
    <property type="molecule type" value="Genomic_DNA"/>
</dbReference>
<feature type="transmembrane region" description="Helical" evidence="1">
    <location>
        <begin position="277"/>
        <end position="303"/>
    </location>
</feature>
<dbReference type="SUPFAM" id="SSF53448">
    <property type="entry name" value="Nucleotide-diphospho-sugar transferases"/>
    <property type="match status" value="1"/>
</dbReference>
<keyword evidence="4" id="KW-1185">Reference proteome</keyword>
<dbReference type="Proteomes" id="UP000308230">
    <property type="component" value="Unassembled WGS sequence"/>
</dbReference>
<keyword evidence="1" id="KW-1133">Transmembrane helix</keyword>
<dbReference type="PANTHER" id="PTHR43630">
    <property type="entry name" value="POLY-BETA-1,6-N-ACETYL-D-GLUCOSAMINE SYNTHASE"/>
    <property type="match status" value="1"/>
</dbReference>
<evidence type="ECO:0000256" key="1">
    <source>
        <dbReference type="SAM" id="Phobius"/>
    </source>
</evidence>
<reference evidence="3 4" key="1">
    <citation type="submission" date="2019-04" db="EMBL/GenBank/DDBJ databases">
        <title>Bacillus caeni sp. nov., a bacterium isolated from mangrove sediment.</title>
        <authorList>
            <person name="Huang H."/>
            <person name="Mo K."/>
            <person name="Hu Y."/>
        </authorList>
    </citation>
    <scope>NUCLEOTIDE SEQUENCE [LARGE SCALE GENOMIC DNA]</scope>
    <source>
        <strain evidence="3 4">HB172195</strain>
    </source>
</reference>
<feature type="transmembrane region" description="Helical" evidence="1">
    <location>
        <begin position="338"/>
        <end position="359"/>
    </location>
</feature>
<name>A0A5R9F0W7_9BACL</name>
<evidence type="ECO:0000313" key="3">
    <source>
        <dbReference type="EMBL" id="TLS36076.1"/>
    </source>
</evidence>
<organism evidence="3 4">
    <name type="scientific">Exobacillus caeni</name>
    <dbReference type="NCBI Taxonomy" id="2574798"/>
    <lineage>
        <taxon>Bacteria</taxon>
        <taxon>Bacillati</taxon>
        <taxon>Bacillota</taxon>
        <taxon>Bacilli</taxon>
        <taxon>Bacillales</taxon>
        <taxon>Guptibacillaceae</taxon>
        <taxon>Exobacillus</taxon>
    </lineage>
</organism>
<dbReference type="InterPro" id="IPR001173">
    <property type="entry name" value="Glyco_trans_2-like"/>
</dbReference>
<proteinExistence type="predicted"/>
<keyword evidence="1" id="KW-0472">Membrane</keyword>
<feature type="domain" description="Glycosyltransferase 2-like" evidence="2">
    <location>
        <begin position="41"/>
        <end position="210"/>
    </location>
</feature>
<dbReference type="Gene3D" id="3.90.550.10">
    <property type="entry name" value="Spore Coat Polysaccharide Biosynthesis Protein SpsA, Chain A"/>
    <property type="match status" value="1"/>
</dbReference>
<comment type="caution">
    <text evidence="3">The sequence shown here is derived from an EMBL/GenBank/DDBJ whole genome shotgun (WGS) entry which is preliminary data.</text>
</comment>
<gene>
    <name evidence="3" type="ORF">FCL54_16945</name>
</gene>